<keyword evidence="1" id="KW-0812">Transmembrane</keyword>
<evidence type="ECO:0000313" key="3">
    <source>
        <dbReference type="Proteomes" id="UP001172155"/>
    </source>
</evidence>
<dbReference type="EMBL" id="JAUKUD010000007">
    <property type="protein sequence ID" value="KAK0738729.1"/>
    <property type="molecule type" value="Genomic_DNA"/>
</dbReference>
<keyword evidence="3" id="KW-1185">Reference proteome</keyword>
<evidence type="ECO:0000313" key="2">
    <source>
        <dbReference type="EMBL" id="KAK0738729.1"/>
    </source>
</evidence>
<comment type="caution">
    <text evidence="2">The sequence shown here is derived from an EMBL/GenBank/DDBJ whole genome shotgun (WGS) entry which is preliminary data.</text>
</comment>
<proteinExistence type="predicted"/>
<sequence length="239" mass="26240">MGRDGDGGRAVTWEWLAERSTPQTLPSSRGKQWELTATWLGSGTGTTIEAIWFGTHLYATAGRPNPRWQRFQAEAGHLNRRQVPPSTHPVTRWYVQSPLALPVTMLKPSSLSTAALRGTYPRRARLSTSGGDWCCEDDVVREISHPLREALVHKLDMVPISLRNCVGASVQGLQPLGRETLALAVWIRACGILTSNWTWQWGVLVLAAGGGWAIFAAKPRGGRAKMGYRTTGGRDVSRS</sequence>
<gene>
    <name evidence="2" type="ORF">B0T18DRAFT_422673</name>
</gene>
<accession>A0AA40BQV0</accession>
<keyword evidence="1" id="KW-0472">Membrane</keyword>
<reference evidence="2" key="1">
    <citation type="submission" date="2023-06" db="EMBL/GenBank/DDBJ databases">
        <title>Genome-scale phylogeny and comparative genomics of the fungal order Sordariales.</title>
        <authorList>
            <consortium name="Lawrence Berkeley National Laboratory"/>
            <person name="Hensen N."/>
            <person name="Bonometti L."/>
            <person name="Westerberg I."/>
            <person name="Brannstrom I.O."/>
            <person name="Guillou S."/>
            <person name="Cros-Aarteil S."/>
            <person name="Calhoun S."/>
            <person name="Haridas S."/>
            <person name="Kuo A."/>
            <person name="Mondo S."/>
            <person name="Pangilinan J."/>
            <person name="Riley R."/>
            <person name="LaButti K."/>
            <person name="Andreopoulos B."/>
            <person name="Lipzen A."/>
            <person name="Chen C."/>
            <person name="Yanf M."/>
            <person name="Daum C."/>
            <person name="Ng V."/>
            <person name="Clum A."/>
            <person name="Steindorff A."/>
            <person name="Ohm R."/>
            <person name="Martin F."/>
            <person name="Silar P."/>
            <person name="Natvig D."/>
            <person name="Lalanne C."/>
            <person name="Gautier V."/>
            <person name="Ament-velasquez S.L."/>
            <person name="Kruys A."/>
            <person name="Hutchinson M.I."/>
            <person name="Powell A.J."/>
            <person name="Barry K."/>
            <person name="Miller A.N."/>
            <person name="Grigoriev I.V."/>
            <person name="Debuchy R."/>
            <person name="Gladieux P."/>
            <person name="Thoren M.H."/>
            <person name="Johannesson H."/>
        </authorList>
    </citation>
    <scope>NUCLEOTIDE SEQUENCE</scope>
    <source>
        <strain evidence="2">SMH3187-1</strain>
    </source>
</reference>
<evidence type="ECO:0000256" key="1">
    <source>
        <dbReference type="SAM" id="Phobius"/>
    </source>
</evidence>
<protein>
    <submittedName>
        <fullName evidence="2">Uncharacterized protein</fullName>
    </submittedName>
</protein>
<organism evidence="2 3">
    <name type="scientific">Schizothecium vesticola</name>
    <dbReference type="NCBI Taxonomy" id="314040"/>
    <lineage>
        <taxon>Eukaryota</taxon>
        <taxon>Fungi</taxon>
        <taxon>Dikarya</taxon>
        <taxon>Ascomycota</taxon>
        <taxon>Pezizomycotina</taxon>
        <taxon>Sordariomycetes</taxon>
        <taxon>Sordariomycetidae</taxon>
        <taxon>Sordariales</taxon>
        <taxon>Schizotheciaceae</taxon>
        <taxon>Schizothecium</taxon>
    </lineage>
</organism>
<dbReference type="AlphaFoldDB" id="A0AA40BQV0"/>
<name>A0AA40BQV0_9PEZI</name>
<feature type="transmembrane region" description="Helical" evidence="1">
    <location>
        <begin position="197"/>
        <end position="217"/>
    </location>
</feature>
<dbReference type="Proteomes" id="UP001172155">
    <property type="component" value="Unassembled WGS sequence"/>
</dbReference>
<keyword evidence="1" id="KW-1133">Transmembrane helix</keyword>